<keyword evidence="2" id="KW-1185">Reference proteome</keyword>
<accession>A0ABP1RWP6</accession>
<sequence>MDPHVVVEDHMVVLDQPPIVDVAKVVEMQEPITSSQLRYRIDTMSAEDYVDRTSSDPTDNLQFKTNSDVYYIYCSESKIDIERKS</sequence>
<name>A0ABP1RWP6_9HEXA</name>
<comment type="caution">
    <text evidence="1">The sequence shown here is derived from an EMBL/GenBank/DDBJ whole genome shotgun (WGS) entry which is preliminary data.</text>
</comment>
<protein>
    <submittedName>
        <fullName evidence="1">Uncharacterized protein</fullName>
    </submittedName>
</protein>
<evidence type="ECO:0000313" key="2">
    <source>
        <dbReference type="Proteomes" id="UP001642540"/>
    </source>
</evidence>
<organism evidence="1 2">
    <name type="scientific">Orchesella dallaii</name>
    <dbReference type="NCBI Taxonomy" id="48710"/>
    <lineage>
        <taxon>Eukaryota</taxon>
        <taxon>Metazoa</taxon>
        <taxon>Ecdysozoa</taxon>
        <taxon>Arthropoda</taxon>
        <taxon>Hexapoda</taxon>
        <taxon>Collembola</taxon>
        <taxon>Entomobryomorpha</taxon>
        <taxon>Entomobryoidea</taxon>
        <taxon>Orchesellidae</taxon>
        <taxon>Orchesellinae</taxon>
        <taxon>Orchesella</taxon>
    </lineage>
</organism>
<gene>
    <name evidence="1" type="ORF">ODALV1_LOCUS27064</name>
</gene>
<evidence type="ECO:0000313" key="1">
    <source>
        <dbReference type="EMBL" id="CAL8137749.1"/>
    </source>
</evidence>
<dbReference type="Proteomes" id="UP001642540">
    <property type="component" value="Unassembled WGS sequence"/>
</dbReference>
<dbReference type="EMBL" id="CAXLJM020000119">
    <property type="protein sequence ID" value="CAL8137749.1"/>
    <property type="molecule type" value="Genomic_DNA"/>
</dbReference>
<proteinExistence type="predicted"/>
<reference evidence="1 2" key="1">
    <citation type="submission" date="2024-08" db="EMBL/GenBank/DDBJ databases">
        <authorList>
            <person name="Cucini C."/>
            <person name="Frati F."/>
        </authorList>
    </citation>
    <scope>NUCLEOTIDE SEQUENCE [LARGE SCALE GENOMIC DNA]</scope>
</reference>